<comment type="caution">
    <text evidence="1">The sequence shown here is derived from an EMBL/GenBank/DDBJ whole genome shotgun (WGS) entry which is preliminary data.</text>
</comment>
<dbReference type="Pfam" id="PF00494">
    <property type="entry name" value="SQS_PSY"/>
    <property type="match status" value="1"/>
</dbReference>
<dbReference type="PANTHER" id="PTHR31480">
    <property type="entry name" value="BIFUNCTIONAL LYCOPENE CYCLASE/PHYTOENE SYNTHASE"/>
    <property type="match status" value="1"/>
</dbReference>
<dbReference type="EC" id="2.5.1.-" evidence="1"/>
<dbReference type="SUPFAM" id="SSF48576">
    <property type="entry name" value="Terpenoid synthases"/>
    <property type="match status" value="1"/>
</dbReference>
<keyword evidence="1" id="KW-0808">Transferase</keyword>
<organism evidence="1 2">
    <name type="scientific">Hohaiivirga grylli</name>
    <dbReference type="NCBI Taxonomy" id="3133970"/>
    <lineage>
        <taxon>Bacteria</taxon>
        <taxon>Pseudomonadati</taxon>
        <taxon>Pseudomonadota</taxon>
        <taxon>Alphaproteobacteria</taxon>
        <taxon>Hyphomicrobiales</taxon>
        <taxon>Methylobacteriaceae</taxon>
        <taxon>Hohaiivirga</taxon>
    </lineage>
</organism>
<reference evidence="1 2" key="1">
    <citation type="submission" date="2024-04" db="EMBL/GenBank/DDBJ databases">
        <title>A novel species isolated from cricket.</title>
        <authorList>
            <person name="Wang H.-C."/>
        </authorList>
    </citation>
    <scope>NUCLEOTIDE SEQUENCE [LARGE SCALE GENOMIC DNA]</scope>
    <source>
        <strain evidence="1 2">WL0021</strain>
    </source>
</reference>
<proteinExistence type="predicted"/>
<protein>
    <submittedName>
        <fullName evidence="1">Phytoene/squalene synthase family protein</fullName>
        <ecNumber evidence="1">2.5.1.-</ecNumber>
    </submittedName>
</protein>
<keyword evidence="2" id="KW-1185">Reference proteome</keyword>
<dbReference type="InterPro" id="IPR008949">
    <property type="entry name" value="Isoprenoid_synthase_dom_sf"/>
</dbReference>
<dbReference type="Gene3D" id="1.10.600.10">
    <property type="entry name" value="Farnesyl Diphosphate Synthase"/>
    <property type="match status" value="1"/>
</dbReference>
<dbReference type="RefSeq" id="WP_346336926.1">
    <property type="nucleotide sequence ID" value="NZ_JBBYXI010000002.1"/>
</dbReference>
<dbReference type="EMBL" id="JBBYXI010000002">
    <property type="protein sequence ID" value="MEN3930905.1"/>
    <property type="molecule type" value="Genomic_DNA"/>
</dbReference>
<evidence type="ECO:0000313" key="1">
    <source>
        <dbReference type="EMBL" id="MEN3930905.1"/>
    </source>
</evidence>
<dbReference type="Proteomes" id="UP001418637">
    <property type="component" value="Unassembled WGS sequence"/>
</dbReference>
<dbReference type="InterPro" id="IPR002060">
    <property type="entry name" value="Squ/phyt_synthse"/>
</dbReference>
<dbReference type="GO" id="GO:0016740">
    <property type="term" value="F:transferase activity"/>
    <property type="evidence" value="ECO:0007669"/>
    <property type="project" value="UniProtKB-KW"/>
</dbReference>
<sequence length="293" mass="33261">MAQDRLDFAYEQCAHTLRQQDSDRYFASLFLPSEKRRHVMALYAFSAEIAHIQGSIKESLTGEIRLQWWRDALDLLEHSSKAGEGLEGQSSPVVMALADTVARFSLPVSFLRNLVDARVFDIYQEPMPTVNDLEGYCGETCSVLFQMVATILAGQQIDASEASGHSGVAYTLTGLLRAFPWHARHGKLYIPLSLFQQRSIDHQDVFEGNSEADVKQVLHDAREIAQNHLNLAEQAIQQLPGSIRAAYLPLCLVKSYLELMTRKDYQPYQSVLDIAQWRKQWTLWRSSKKPLFA</sequence>
<evidence type="ECO:0000313" key="2">
    <source>
        <dbReference type="Proteomes" id="UP001418637"/>
    </source>
</evidence>
<name>A0ABV0BMY8_9HYPH</name>
<accession>A0ABV0BMY8</accession>
<gene>
    <name evidence="1" type="ORF">WJT86_07520</name>
</gene>